<dbReference type="GeneID" id="112050219"/>
<evidence type="ECO:0000313" key="2">
    <source>
        <dbReference type="Proteomes" id="UP001652582"/>
    </source>
</evidence>
<evidence type="ECO:0000256" key="1">
    <source>
        <dbReference type="SAM" id="MobiDB-lite"/>
    </source>
</evidence>
<dbReference type="PANTHER" id="PTHR10773:SF19">
    <property type="match status" value="1"/>
</dbReference>
<organism evidence="2 3">
    <name type="scientific">Bicyclus anynana</name>
    <name type="common">Squinting bush brown butterfly</name>
    <dbReference type="NCBI Taxonomy" id="110368"/>
    <lineage>
        <taxon>Eukaryota</taxon>
        <taxon>Metazoa</taxon>
        <taxon>Ecdysozoa</taxon>
        <taxon>Arthropoda</taxon>
        <taxon>Hexapoda</taxon>
        <taxon>Insecta</taxon>
        <taxon>Pterygota</taxon>
        <taxon>Neoptera</taxon>
        <taxon>Endopterygota</taxon>
        <taxon>Lepidoptera</taxon>
        <taxon>Glossata</taxon>
        <taxon>Ditrysia</taxon>
        <taxon>Papilionoidea</taxon>
        <taxon>Nymphalidae</taxon>
        <taxon>Satyrinae</taxon>
        <taxon>Satyrini</taxon>
        <taxon>Mycalesina</taxon>
        <taxon>Bicyclus</taxon>
    </lineage>
</organism>
<accession>A0ABM3LLJ7</accession>
<dbReference type="RefSeq" id="XP_052739950.1">
    <property type="nucleotide sequence ID" value="XM_052883990.1"/>
</dbReference>
<dbReference type="PANTHER" id="PTHR10773">
    <property type="entry name" value="DNA-DIRECTED RNA POLYMERASES I, II, AND III SUBUNIT RPABC2"/>
    <property type="match status" value="1"/>
</dbReference>
<feature type="compositionally biased region" description="Polar residues" evidence="1">
    <location>
        <begin position="51"/>
        <end position="60"/>
    </location>
</feature>
<sequence>MGLNDQSLGVVSAIDEITNEIPQSIHTNSVIVKETNSEDNLAVQLSRADSFASTSPTSPKTLEGFKHGRNSFSTDTSSDTTLKSSLAGPSKMSDSSKLHKKRNRSINKSNWLDVKRKSLVNLGEAHISRSGKQQMGKKIRGPCKSKCRLKCYEKFSMVTRQEIFKTFWNLGDHSDQWSFIASHMKQIWKKQWSEESKKLNVYKFFLPVFSDDGNEQVMVCKTMFKNTLSVSNTFIQSAMEKYDTEMGVCTKDMRGCHKNHPIVKNSAMKDTVIQHVKSFASKESPSTHKDSNKLYLDSDMTFKKMYDQYVLRCKELNLTDNIANLRQYKDIVDKELNVVFHVPE</sequence>
<name>A0ABM3LLJ7_BICAN</name>
<evidence type="ECO:0000313" key="3">
    <source>
        <dbReference type="RefSeq" id="XP_052739950.1"/>
    </source>
</evidence>
<reference evidence="3" key="1">
    <citation type="submission" date="2025-08" db="UniProtKB">
        <authorList>
            <consortium name="RefSeq"/>
        </authorList>
    </citation>
    <scope>IDENTIFICATION</scope>
</reference>
<protein>
    <submittedName>
        <fullName evidence="3">Uncharacterized protein LOC112050219</fullName>
    </submittedName>
</protein>
<feature type="region of interest" description="Disordered" evidence="1">
    <location>
        <begin position="48"/>
        <end position="103"/>
    </location>
</feature>
<keyword evidence="2" id="KW-1185">Reference proteome</keyword>
<proteinExistence type="predicted"/>
<gene>
    <name evidence="3" type="primary">LOC112050219</name>
</gene>
<feature type="compositionally biased region" description="Low complexity" evidence="1">
    <location>
        <begin position="71"/>
        <end position="86"/>
    </location>
</feature>
<dbReference type="Proteomes" id="UP001652582">
    <property type="component" value="Chromosome 10"/>
</dbReference>